<evidence type="ECO:0000313" key="5">
    <source>
        <dbReference type="Proteomes" id="UP000494161"/>
    </source>
</evidence>
<dbReference type="GeneID" id="55558628"/>
<organism evidence="2 4">
    <name type="scientific">Achromobacter ruhlandii</name>
    <dbReference type="NCBI Taxonomy" id="72557"/>
    <lineage>
        <taxon>Bacteria</taxon>
        <taxon>Pseudomonadati</taxon>
        <taxon>Pseudomonadota</taxon>
        <taxon>Betaproteobacteria</taxon>
        <taxon>Burkholderiales</taxon>
        <taxon>Alcaligenaceae</taxon>
        <taxon>Achromobacter</taxon>
    </lineage>
</organism>
<accession>A0A1D8I4R7</accession>
<feature type="compositionally biased region" description="Polar residues" evidence="1">
    <location>
        <begin position="1"/>
        <end position="12"/>
    </location>
</feature>
<dbReference type="AlphaFoldDB" id="A0A1D8I4R7"/>
<protein>
    <submittedName>
        <fullName evidence="2">Uncharacterized protein</fullName>
    </submittedName>
</protein>
<sequence>MLKTVIDSSATSKPEPAADKAPAVDPRKGTGILPMPDQSPTVAGMPRQGRAIEAPGDPGVITPEDDLLDTSHDNRKP</sequence>
<name>A0A1D8I4R7_9BURK</name>
<proteinExistence type="predicted"/>
<reference evidence="4 5" key="1">
    <citation type="submission" date="2020-04" db="EMBL/GenBank/DDBJ databases">
        <authorList>
            <person name="De Canck E."/>
        </authorList>
    </citation>
    <scope>NUCLEOTIDE SEQUENCE [LARGE SCALE GENOMIC DNA]</scope>
    <source>
        <strain evidence="2 4">LMG 3328</strain>
        <strain evidence="3 5">LMG 7053</strain>
    </source>
</reference>
<dbReference type="EMBL" id="CADILE010000008">
    <property type="protein sequence ID" value="CAB3876373.1"/>
    <property type="molecule type" value="Genomic_DNA"/>
</dbReference>
<dbReference type="EMBL" id="CADILJ010000007">
    <property type="protein sequence ID" value="CAB3943149.1"/>
    <property type="molecule type" value="Genomic_DNA"/>
</dbReference>
<dbReference type="Proteomes" id="UP000494122">
    <property type="component" value="Unassembled WGS sequence"/>
</dbReference>
<dbReference type="Proteomes" id="UP000494161">
    <property type="component" value="Unassembled WGS sequence"/>
</dbReference>
<keyword evidence="5" id="KW-1185">Reference proteome</keyword>
<evidence type="ECO:0000313" key="4">
    <source>
        <dbReference type="Proteomes" id="UP000494122"/>
    </source>
</evidence>
<evidence type="ECO:0000313" key="3">
    <source>
        <dbReference type="EMBL" id="CAB3943149.1"/>
    </source>
</evidence>
<evidence type="ECO:0000313" key="2">
    <source>
        <dbReference type="EMBL" id="CAB3876373.1"/>
    </source>
</evidence>
<feature type="region of interest" description="Disordered" evidence="1">
    <location>
        <begin position="1"/>
        <end position="77"/>
    </location>
</feature>
<gene>
    <name evidence="2" type="ORF">LMG3328_03057</name>
    <name evidence="3" type="ORF">LMG7053_01341</name>
</gene>
<evidence type="ECO:0000256" key="1">
    <source>
        <dbReference type="SAM" id="MobiDB-lite"/>
    </source>
</evidence>
<dbReference type="RefSeq" id="WP_049071263.1">
    <property type="nucleotide sequence ID" value="NZ_CADILE010000008.1"/>
</dbReference>